<feature type="chain" id="PRO_5038033111" evidence="1">
    <location>
        <begin position="23"/>
        <end position="187"/>
    </location>
</feature>
<proteinExistence type="predicted"/>
<dbReference type="InterPro" id="IPR021958">
    <property type="entry name" value="DUF3575"/>
</dbReference>
<reference evidence="2" key="1">
    <citation type="submission" date="2020-12" db="EMBL/GenBank/DDBJ databases">
        <title>Bacterial novel species Flavobacterium sp. SE-1-e isolated from soil.</title>
        <authorList>
            <person name="Jung H.-Y."/>
        </authorList>
    </citation>
    <scope>NUCLEOTIDE SEQUENCE</scope>
    <source>
        <strain evidence="2">SE-1-e</strain>
    </source>
</reference>
<dbReference type="RefSeq" id="WP_200104517.1">
    <property type="nucleotide sequence ID" value="NZ_JAEHFV010000001.1"/>
</dbReference>
<comment type="caution">
    <text evidence="2">The sequence shown here is derived from an EMBL/GenBank/DDBJ whole genome shotgun (WGS) entry which is preliminary data.</text>
</comment>
<evidence type="ECO:0000313" key="2">
    <source>
        <dbReference type="EMBL" id="MBK0368593.1"/>
    </source>
</evidence>
<protein>
    <submittedName>
        <fullName evidence="2">DUF3575 domain-containing protein</fullName>
    </submittedName>
</protein>
<accession>A0A934PLJ5</accession>
<keyword evidence="1" id="KW-0732">Signal</keyword>
<sequence length="187" mass="21758">MKKTVIALLLFCSFFSTLQSQTYIKANVLTALVLIPDIGIETSIGEKTTFQFDVMASFWNSFDGKHPMKFYTFTPEVRYHFKEKYNGFYVGAHIGADKYQLQKWNYWESNQYEDGFGYRLGATIGYNVKLNEKFNLDCFVGGGWHQGFYHGYYNDGTPGRYDRAQNYNKSGEWLPYRGGIMLSYKLN</sequence>
<keyword evidence="3" id="KW-1185">Reference proteome</keyword>
<dbReference type="EMBL" id="JAEHFV010000001">
    <property type="protein sequence ID" value="MBK0368593.1"/>
    <property type="molecule type" value="Genomic_DNA"/>
</dbReference>
<feature type="signal peptide" evidence="1">
    <location>
        <begin position="1"/>
        <end position="22"/>
    </location>
</feature>
<dbReference type="AlphaFoldDB" id="A0A934PLJ5"/>
<evidence type="ECO:0000256" key="1">
    <source>
        <dbReference type="SAM" id="SignalP"/>
    </source>
</evidence>
<dbReference type="Pfam" id="PF12099">
    <property type="entry name" value="DUF3575"/>
    <property type="match status" value="1"/>
</dbReference>
<evidence type="ECO:0000313" key="3">
    <source>
        <dbReference type="Proteomes" id="UP000609172"/>
    </source>
</evidence>
<name>A0A934PLJ5_9FLAO</name>
<gene>
    <name evidence="2" type="ORF">I5M07_01995</name>
</gene>
<organism evidence="2 3">
    <name type="scientific">Flavobacterium agrisoli</name>
    <dbReference type="NCBI Taxonomy" id="2793066"/>
    <lineage>
        <taxon>Bacteria</taxon>
        <taxon>Pseudomonadati</taxon>
        <taxon>Bacteroidota</taxon>
        <taxon>Flavobacteriia</taxon>
        <taxon>Flavobacteriales</taxon>
        <taxon>Flavobacteriaceae</taxon>
        <taxon>Flavobacterium</taxon>
    </lineage>
</organism>
<dbReference type="Proteomes" id="UP000609172">
    <property type="component" value="Unassembled WGS sequence"/>
</dbReference>